<keyword evidence="9" id="KW-1185">Reference proteome</keyword>
<feature type="region of interest" description="Disordered" evidence="6">
    <location>
        <begin position="475"/>
        <end position="505"/>
    </location>
</feature>
<dbReference type="Pfam" id="PF09763">
    <property type="entry name" value="Sec3_CC"/>
    <property type="match status" value="1"/>
</dbReference>
<evidence type="ECO:0000256" key="6">
    <source>
        <dbReference type="SAM" id="MobiDB-lite"/>
    </source>
</evidence>
<proteinExistence type="inferred from homology"/>
<feature type="domain" description="Exocyst complex component Sec3 PIP2-binding N-terminal" evidence="7">
    <location>
        <begin position="37"/>
        <end position="129"/>
    </location>
</feature>
<dbReference type="EnsemblMetazoa" id="SCAU011706-RB">
    <property type="protein sequence ID" value="SCAU011706-PB"/>
    <property type="gene ID" value="SCAU011706"/>
</dbReference>
<evidence type="ECO:0000256" key="4">
    <source>
        <dbReference type="ARBA" id="ARBA00023054"/>
    </source>
</evidence>
<dbReference type="InterPro" id="IPR019160">
    <property type="entry name" value="Sec3_CC"/>
</dbReference>
<dbReference type="GO" id="GO:0006887">
    <property type="term" value="P:exocytosis"/>
    <property type="evidence" value="ECO:0007669"/>
    <property type="project" value="UniProtKB-KW"/>
</dbReference>
<dbReference type="InterPro" id="IPR028258">
    <property type="entry name" value="Sec3-PIP2_bind"/>
</dbReference>
<dbReference type="VEuPathDB" id="VectorBase:SCAU011706"/>
<dbReference type="GO" id="GO:0006893">
    <property type="term" value="P:Golgi to plasma membrane transport"/>
    <property type="evidence" value="ECO:0007669"/>
    <property type="project" value="TreeGrafter"/>
</dbReference>
<dbReference type="PANTHER" id="PTHR16092">
    <property type="entry name" value="SEC3/SYNTAXIN-RELATED"/>
    <property type="match status" value="1"/>
</dbReference>
<dbReference type="OrthoDB" id="27109at2759"/>
<dbReference type="GO" id="GO:0005546">
    <property type="term" value="F:phosphatidylinositol-4,5-bisphosphate binding"/>
    <property type="evidence" value="ECO:0007669"/>
    <property type="project" value="TreeGrafter"/>
</dbReference>
<name>A0A1I8PW99_STOCA</name>
<dbReference type="STRING" id="35570.A0A1I8PW99"/>
<keyword evidence="4 5" id="KW-0175">Coiled coil</keyword>
<dbReference type="CDD" id="cd14683">
    <property type="entry name" value="PH-EXOC1"/>
    <property type="match status" value="1"/>
</dbReference>
<dbReference type="PANTHER" id="PTHR16092:SF14">
    <property type="entry name" value="EXOCYST COMPLEX COMPONENT 1 ISOFORM X1"/>
    <property type="match status" value="1"/>
</dbReference>
<dbReference type="GO" id="GO:0005886">
    <property type="term" value="C:plasma membrane"/>
    <property type="evidence" value="ECO:0007669"/>
    <property type="project" value="TreeGrafter"/>
</dbReference>
<dbReference type="Proteomes" id="UP000095300">
    <property type="component" value="Unassembled WGS sequence"/>
</dbReference>
<evidence type="ECO:0000256" key="1">
    <source>
        <dbReference type="ARBA" id="ARBA00006518"/>
    </source>
</evidence>
<feature type="compositionally biased region" description="Basic and acidic residues" evidence="6">
    <location>
        <begin position="166"/>
        <end position="179"/>
    </location>
</feature>
<sequence>MLSIGSLANIKHVLQKELFNGCGERLLSVVTVTKTYKKKRACYLCVVTTPPPVPVISVCLIKQAEQKDGEYKKKRVWQLDEIKWLDGRSEQFDIHEFDVQVEKLYKWYALNLHERQNFLAVLYKQIQKHGRGTKAEFRNIPSAWLMDKSPEKLPGITNSGLGTEAGELRGRDGHRKAGTETEDEEESEFQEFTALTEKEASELSKLFSECDYAVKDAEMLIEKLSKELHDLDGANIQSVLASEKQVMMLMEHIDKAIGEADKFEERLDSYEEILSHVKETMEKIGGKNAMIKIANNNNIKLKEELSKIITQLDFPGSYQQVLQSPDLKTAEGRKAAIAAAQSLQQALNSDIDPSLQRLVAVRDQMKRFENWKKSFLVPVIKHLNCLFIHLSNEIGDTPLPSTELILPNHASVHHELTPYTELMHWIKAMDRSKYDGLTAVYTKSLSKIYERDIRNFFNLAKMQISDKLRSSREDLDVSSSTTSKKNAVSSVPHGTLGVNRDQWGPGVDSADRDRFDAVLEKVLAELEPIALQEQRFCINFFQMDVVSPSAKSVGLDVMEKSTDMSQSLLLSPSSTAGGNDGTQFPQKKLDRQINEEVRRLMNALFGCLEQELVNFIQSFERFDCFYSLYVLERLTQHVMSAQDTHSFLSMTFASVLVQVKRNFDRFMQQQLQSIRDAKLPKRSKCGILPYVENFEYFSQTTEDFFRKSTRRTDMEKYIQLINAIFEGINMNAKEHPKTPLQVVRMENYHHMYSLLARLKVPSLDELKKEAKARYNEALTNYVIQYFGRPLEKLNLFFEGVQQKIAQGVKETEISYQMAFSKQELRKVISQYPAREVKKGMENLYKKVEKHLCEEENLLQVVWHAMQEEFIVQYKFLEERIQKCYAGSMISLEFNIQDILNFFSDIARSH</sequence>
<organism evidence="8 9">
    <name type="scientific">Stomoxys calcitrans</name>
    <name type="common">Stable fly</name>
    <name type="synonym">Conops calcitrans</name>
    <dbReference type="NCBI Taxonomy" id="35570"/>
    <lineage>
        <taxon>Eukaryota</taxon>
        <taxon>Metazoa</taxon>
        <taxon>Ecdysozoa</taxon>
        <taxon>Arthropoda</taxon>
        <taxon>Hexapoda</taxon>
        <taxon>Insecta</taxon>
        <taxon>Pterygota</taxon>
        <taxon>Neoptera</taxon>
        <taxon>Endopterygota</taxon>
        <taxon>Diptera</taxon>
        <taxon>Brachycera</taxon>
        <taxon>Muscomorpha</taxon>
        <taxon>Muscoidea</taxon>
        <taxon>Muscidae</taxon>
        <taxon>Stomoxys</taxon>
    </lineage>
</organism>
<dbReference type="InterPro" id="IPR048628">
    <property type="entry name" value="Sec3_C"/>
</dbReference>
<feature type="compositionally biased region" description="Polar residues" evidence="6">
    <location>
        <begin position="477"/>
        <end position="489"/>
    </location>
</feature>
<feature type="coiled-coil region" evidence="5">
    <location>
        <begin position="214"/>
        <end position="311"/>
    </location>
</feature>
<keyword evidence="3" id="KW-0268">Exocytosis</keyword>
<dbReference type="Pfam" id="PF15277">
    <property type="entry name" value="Sec3-PIP2_bind"/>
    <property type="match status" value="1"/>
</dbReference>
<reference evidence="9" key="1">
    <citation type="submission" date="2015-05" db="EMBL/GenBank/DDBJ databases">
        <authorList>
            <person name="Wilson R.K."/>
            <person name="Warren W.C."/>
            <person name="Olafson P."/>
        </authorList>
    </citation>
    <scope>NUCLEOTIDE SEQUENCE [LARGE SCALE GENOMIC DNA]</scope>
    <source>
        <strain evidence="9">USDA</strain>
    </source>
</reference>
<evidence type="ECO:0000256" key="3">
    <source>
        <dbReference type="ARBA" id="ARBA00022483"/>
    </source>
</evidence>
<dbReference type="KEGG" id="scac:106082388"/>
<dbReference type="EnsemblMetazoa" id="SCAU011706-RA">
    <property type="protein sequence ID" value="SCAU011706-PA"/>
    <property type="gene ID" value="SCAU011706"/>
</dbReference>
<dbReference type="FunFam" id="2.30.29.90:FF:000005">
    <property type="entry name" value="Exocyst complex component 1"/>
    <property type="match status" value="1"/>
</dbReference>
<dbReference type="AlphaFoldDB" id="A0A1I8PW99"/>
<evidence type="ECO:0000256" key="5">
    <source>
        <dbReference type="SAM" id="Coils"/>
    </source>
</evidence>
<evidence type="ECO:0000256" key="2">
    <source>
        <dbReference type="ARBA" id="ARBA00022448"/>
    </source>
</evidence>
<evidence type="ECO:0000259" key="7">
    <source>
        <dbReference type="SMART" id="SM01313"/>
    </source>
</evidence>
<dbReference type="GO" id="GO:0000145">
    <property type="term" value="C:exocyst"/>
    <property type="evidence" value="ECO:0007669"/>
    <property type="project" value="InterPro"/>
</dbReference>
<reference evidence="8" key="2">
    <citation type="submission" date="2020-05" db="UniProtKB">
        <authorList>
            <consortium name="EnsemblMetazoa"/>
        </authorList>
    </citation>
    <scope>IDENTIFICATION</scope>
    <source>
        <strain evidence="8">USDA</strain>
    </source>
</reference>
<comment type="similarity">
    <text evidence="1">Belongs to the SEC3 family.</text>
</comment>
<keyword evidence="2" id="KW-0813">Transport</keyword>
<dbReference type="Pfam" id="PF20654">
    <property type="entry name" value="Sec3_C-term"/>
    <property type="match status" value="1"/>
</dbReference>
<evidence type="ECO:0000313" key="8">
    <source>
        <dbReference type="EnsemblMetazoa" id="SCAU011706-PA"/>
    </source>
</evidence>
<gene>
    <name evidence="8" type="primary">106082388</name>
</gene>
<accession>A0A1I8PW99</accession>
<dbReference type="SMART" id="SM01313">
    <property type="entry name" value="Sec3-PIP2_bind"/>
    <property type="match status" value="1"/>
</dbReference>
<feature type="region of interest" description="Disordered" evidence="6">
    <location>
        <begin position="158"/>
        <end position="186"/>
    </location>
</feature>
<evidence type="ECO:0000313" key="9">
    <source>
        <dbReference type="Proteomes" id="UP000095300"/>
    </source>
</evidence>
<dbReference type="Gene3D" id="2.30.29.90">
    <property type="match status" value="1"/>
</dbReference>
<protein>
    <recommendedName>
        <fullName evidence="7">Exocyst complex component Sec3 PIP2-binding N-terminal domain-containing protein</fullName>
    </recommendedName>
</protein>